<gene>
    <name evidence="3" type="ORF">METZ01_LOCUS43423</name>
</gene>
<reference evidence="3" key="1">
    <citation type="submission" date="2018-05" db="EMBL/GenBank/DDBJ databases">
        <authorList>
            <person name="Lanie J.A."/>
            <person name="Ng W.-L."/>
            <person name="Kazmierczak K.M."/>
            <person name="Andrzejewski T.M."/>
            <person name="Davidsen T.M."/>
            <person name="Wayne K.J."/>
            <person name="Tettelin H."/>
            <person name="Glass J.I."/>
            <person name="Rusch D."/>
            <person name="Podicherti R."/>
            <person name="Tsui H.-C.T."/>
            <person name="Winkler M.E."/>
        </authorList>
    </citation>
    <scope>NUCLEOTIDE SEQUENCE</scope>
</reference>
<dbReference type="InterPro" id="IPR051288">
    <property type="entry name" value="Serum_paraoxonase/arylesterase"/>
</dbReference>
<accession>A0A381RI40</accession>
<feature type="domain" description="SMP-30/Gluconolactonase/LRE-like region" evidence="2">
    <location>
        <begin position="159"/>
        <end position="296"/>
    </location>
</feature>
<evidence type="ECO:0000259" key="2">
    <source>
        <dbReference type="Pfam" id="PF08450"/>
    </source>
</evidence>
<evidence type="ECO:0000256" key="1">
    <source>
        <dbReference type="SAM" id="Phobius"/>
    </source>
</evidence>
<name>A0A381RI40_9ZZZZ</name>
<dbReference type="SUPFAM" id="SSF63829">
    <property type="entry name" value="Calcium-dependent phosphotriesterase"/>
    <property type="match status" value="1"/>
</dbReference>
<dbReference type="Pfam" id="PF08450">
    <property type="entry name" value="SGL"/>
    <property type="match status" value="1"/>
</dbReference>
<organism evidence="3">
    <name type="scientific">marine metagenome</name>
    <dbReference type="NCBI Taxonomy" id="408172"/>
    <lineage>
        <taxon>unclassified sequences</taxon>
        <taxon>metagenomes</taxon>
        <taxon>ecological metagenomes</taxon>
    </lineage>
</organism>
<dbReference type="AlphaFoldDB" id="A0A381RI40"/>
<dbReference type="Gene3D" id="2.120.10.30">
    <property type="entry name" value="TolB, C-terminal domain"/>
    <property type="match status" value="1"/>
</dbReference>
<dbReference type="PANTHER" id="PTHR11799">
    <property type="entry name" value="PARAOXONASE"/>
    <property type="match status" value="1"/>
</dbReference>
<dbReference type="InterPro" id="IPR013658">
    <property type="entry name" value="SGL"/>
</dbReference>
<sequence>MTVVKNLIYLTLSLICLICISLLILFSTQRSNIEVIAITDCKSDSKLTVYCGFTNPEDMVVLPDKKNLLVSEFGALPPMNPENLPGRISLFDTDTLEIKPIKISPGENEWGHANCTRSDSIFSPHGIDLIKRNDGRYQLAVVNHMPRETIEMFELTDVQNTWSLIWKGCIDAPELGYFNDVALKKDGTFYVSHMYDRDKSLLWLVYATYVTIDTGFVYQWDADRGYQKVSGTEGSYPNGVELSLDENYLFTNYILNRKTSKLDLESGVVVQEHMGAGMPDNLTIDGEFIWVATQDHTGTDLLLHCGSDDILQCSLPFTIFKLRQSDLSEVAVFSFSNTAIGSVTVAVPDKDRVWLGTFHGDRMASFDIN</sequence>
<keyword evidence="1" id="KW-1133">Transmembrane helix</keyword>
<proteinExistence type="predicted"/>
<protein>
    <recommendedName>
        <fullName evidence="2">SMP-30/Gluconolactonase/LRE-like region domain-containing protein</fullName>
    </recommendedName>
</protein>
<dbReference type="EMBL" id="UINC01001904">
    <property type="protein sequence ID" value="SUZ90569.1"/>
    <property type="molecule type" value="Genomic_DNA"/>
</dbReference>
<keyword evidence="1" id="KW-0812">Transmembrane</keyword>
<keyword evidence="1" id="KW-0472">Membrane</keyword>
<evidence type="ECO:0000313" key="3">
    <source>
        <dbReference type="EMBL" id="SUZ90569.1"/>
    </source>
</evidence>
<feature type="transmembrane region" description="Helical" evidence="1">
    <location>
        <begin position="7"/>
        <end position="26"/>
    </location>
</feature>
<dbReference type="PANTHER" id="PTHR11799:SF12">
    <property type="entry name" value="PARAOXONASE-RELATED"/>
    <property type="match status" value="1"/>
</dbReference>
<dbReference type="InterPro" id="IPR011042">
    <property type="entry name" value="6-blade_b-propeller_TolB-like"/>
</dbReference>